<organism evidence="4 5">
    <name type="scientific">Luteimonas soli</name>
    <dbReference type="NCBI Taxonomy" id="1648966"/>
    <lineage>
        <taxon>Bacteria</taxon>
        <taxon>Pseudomonadati</taxon>
        <taxon>Pseudomonadota</taxon>
        <taxon>Gammaproteobacteria</taxon>
        <taxon>Lysobacterales</taxon>
        <taxon>Lysobacteraceae</taxon>
        <taxon>Luteimonas</taxon>
    </lineage>
</organism>
<comment type="caution">
    <text evidence="4">The sequence shown here is derived from an EMBL/GenBank/DDBJ whole genome shotgun (WGS) entry which is preliminary data.</text>
</comment>
<dbReference type="EMBL" id="JBHRYA010000003">
    <property type="protein sequence ID" value="MFC3715939.1"/>
    <property type="molecule type" value="Genomic_DNA"/>
</dbReference>
<evidence type="ECO:0000256" key="2">
    <source>
        <dbReference type="SAM" id="Phobius"/>
    </source>
</evidence>
<proteinExistence type="predicted"/>
<keyword evidence="2" id="KW-0812">Transmembrane</keyword>
<keyword evidence="2" id="KW-0472">Membrane</keyword>
<accession>A0ABV7XIR6</accession>
<keyword evidence="5" id="KW-1185">Reference proteome</keyword>
<gene>
    <name evidence="4" type="ORF">ACFONC_07240</name>
</gene>
<dbReference type="InterPro" id="IPR018551">
    <property type="entry name" value="DUF2007"/>
</dbReference>
<keyword evidence="2" id="KW-1133">Transmembrane helix</keyword>
<protein>
    <submittedName>
        <fullName evidence="4">Signal transducing protein</fullName>
    </submittedName>
</protein>
<name>A0ABV7XIR6_9GAMM</name>
<sequence>MRKVFTSARLENVERVARLLEDDGIEVRITNGRSYKGSIRGNFSYRGEGNKMPEVWVIRSADQPRARAMLREAGLMDSTRNAPDSFLSMGLRGTSAQAGQRDDMQRRAQRMKFGLLAVIVVVVALGYLTTRQPAPPPGATTAPAAATPASTTAPVPDDLVGPGNTPTPDSLAVALLRGELPRRTDDVACIAVDGADASPALLAALPPSPGEVVPVSQCPAAAEGKRAAQVIAVGKYEANDAGTGTIFLQRRDVGGRAVPQWYNVRRDGEGWRIVQPL</sequence>
<evidence type="ECO:0000313" key="4">
    <source>
        <dbReference type="EMBL" id="MFC3715939.1"/>
    </source>
</evidence>
<feature type="transmembrane region" description="Helical" evidence="2">
    <location>
        <begin position="113"/>
        <end position="130"/>
    </location>
</feature>
<dbReference type="Proteomes" id="UP001595705">
    <property type="component" value="Unassembled WGS sequence"/>
</dbReference>
<feature type="region of interest" description="Disordered" evidence="1">
    <location>
        <begin position="132"/>
        <end position="155"/>
    </location>
</feature>
<evidence type="ECO:0000256" key="1">
    <source>
        <dbReference type="SAM" id="MobiDB-lite"/>
    </source>
</evidence>
<dbReference type="RefSeq" id="WP_386743031.1">
    <property type="nucleotide sequence ID" value="NZ_JBHRYA010000003.1"/>
</dbReference>
<evidence type="ECO:0000259" key="3">
    <source>
        <dbReference type="Pfam" id="PF09413"/>
    </source>
</evidence>
<feature type="compositionally biased region" description="Low complexity" evidence="1">
    <location>
        <begin position="139"/>
        <end position="155"/>
    </location>
</feature>
<feature type="domain" description="DUF2007" evidence="3">
    <location>
        <begin position="1"/>
        <end position="74"/>
    </location>
</feature>
<dbReference type="Pfam" id="PF09413">
    <property type="entry name" value="DUF2007"/>
    <property type="match status" value="1"/>
</dbReference>
<reference evidence="5" key="1">
    <citation type="journal article" date="2019" name="Int. J. Syst. Evol. Microbiol.">
        <title>The Global Catalogue of Microorganisms (GCM) 10K type strain sequencing project: providing services to taxonomists for standard genome sequencing and annotation.</title>
        <authorList>
            <consortium name="The Broad Institute Genomics Platform"/>
            <consortium name="The Broad Institute Genome Sequencing Center for Infectious Disease"/>
            <person name="Wu L."/>
            <person name="Ma J."/>
        </authorList>
    </citation>
    <scope>NUCLEOTIDE SEQUENCE [LARGE SCALE GENOMIC DNA]</scope>
    <source>
        <strain evidence="5">KCTC 42441</strain>
    </source>
</reference>
<evidence type="ECO:0000313" key="5">
    <source>
        <dbReference type="Proteomes" id="UP001595705"/>
    </source>
</evidence>